<accession>A0A9W7HN14</accession>
<evidence type="ECO:0000259" key="1">
    <source>
        <dbReference type="Pfam" id="PF03372"/>
    </source>
</evidence>
<dbReference type="Pfam" id="PF03372">
    <property type="entry name" value="Exo_endo_phos"/>
    <property type="match status" value="1"/>
</dbReference>
<reference evidence="2" key="1">
    <citation type="submission" date="2023-05" db="EMBL/GenBank/DDBJ databases">
        <title>Genome and transcriptome analyses reveal genes involved in the formation of fine ridges on petal epidermal cells in Hibiscus trionum.</title>
        <authorList>
            <person name="Koshimizu S."/>
            <person name="Masuda S."/>
            <person name="Ishii T."/>
            <person name="Shirasu K."/>
            <person name="Hoshino A."/>
            <person name="Arita M."/>
        </authorList>
    </citation>
    <scope>NUCLEOTIDE SEQUENCE</scope>
    <source>
        <strain evidence="2">Hamamatsu line</strain>
    </source>
</reference>
<dbReference type="Proteomes" id="UP001165190">
    <property type="component" value="Unassembled WGS sequence"/>
</dbReference>
<dbReference type="GO" id="GO:0003824">
    <property type="term" value="F:catalytic activity"/>
    <property type="evidence" value="ECO:0007669"/>
    <property type="project" value="InterPro"/>
</dbReference>
<evidence type="ECO:0000313" key="2">
    <source>
        <dbReference type="EMBL" id="GMI80362.1"/>
    </source>
</evidence>
<keyword evidence="3" id="KW-1185">Reference proteome</keyword>
<dbReference type="PANTHER" id="PTHR33710:SF64">
    <property type="entry name" value="ENDONUCLEASE_EXONUCLEASE_PHOSPHATASE DOMAIN-CONTAINING PROTEIN"/>
    <property type="match status" value="1"/>
</dbReference>
<evidence type="ECO:0000313" key="3">
    <source>
        <dbReference type="Proteomes" id="UP001165190"/>
    </source>
</evidence>
<dbReference type="InterPro" id="IPR005135">
    <property type="entry name" value="Endo/exonuclease/phosphatase"/>
</dbReference>
<gene>
    <name evidence="2" type="ORF">HRI_001705500</name>
</gene>
<feature type="domain" description="Endonuclease/exonuclease/phosphatase" evidence="1">
    <location>
        <begin position="6"/>
        <end position="227"/>
    </location>
</feature>
<dbReference type="InterPro" id="IPR036691">
    <property type="entry name" value="Endo/exonu/phosph_ase_sf"/>
</dbReference>
<sequence length="276" mass="31776">MDLKIISWNIRGLGRRKKARAIRNMVNERKPQFLFVQETKLSSFPQAVLRSMGCDRRFEFCWAPAEGSADGLISLWDPNAFVKTLDYTTKRIVVVIGKLKGSEMECGMMNVYGPTIEVEKDGFFKEILDEMRKHNVVWVIGGDFNAITSMEEKQGLSWNYTAMENFRSFIQKAKLMNLPLADGLYTWSNNREPPTFVRLDKFLVNAAFFEGYPNLKQSLLPKVISDHNAIALENVVYKKDMRPFRFYNYLLSEDGFDEMLVGKVKNFQAQSSTNGI</sequence>
<dbReference type="OrthoDB" id="1881450at2759"/>
<dbReference type="AlphaFoldDB" id="A0A9W7HN14"/>
<dbReference type="EMBL" id="BSYR01000017">
    <property type="protein sequence ID" value="GMI80362.1"/>
    <property type="molecule type" value="Genomic_DNA"/>
</dbReference>
<dbReference type="SUPFAM" id="SSF56219">
    <property type="entry name" value="DNase I-like"/>
    <property type="match status" value="1"/>
</dbReference>
<name>A0A9W7HN14_HIBTR</name>
<dbReference type="Gene3D" id="3.60.10.10">
    <property type="entry name" value="Endonuclease/exonuclease/phosphatase"/>
    <property type="match status" value="1"/>
</dbReference>
<proteinExistence type="predicted"/>
<organism evidence="2 3">
    <name type="scientific">Hibiscus trionum</name>
    <name type="common">Flower of an hour</name>
    <dbReference type="NCBI Taxonomy" id="183268"/>
    <lineage>
        <taxon>Eukaryota</taxon>
        <taxon>Viridiplantae</taxon>
        <taxon>Streptophyta</taxon>
        <taxon>Embryophyta</taxon>
        <taxon>Tracheophyta</taxon>
        <taxon>Spermatophyta</taxon>
        <taxon>Magnoliopsida</taxon>
        <taxon>eudicotyledons</taxon>
        <taxon>Gunneridae</taxon>
        <taxon>Pentapetalae</taxon>
        <taxon>rosids</taxon>
        <taxon>malvids</taxon>
        <taxon>Malvales</taxon>
        <taxon>Malvaceae</taxon>
        <taxon>Malvoideae</taxon>
        <taxon>Hibiscus</taxon>
    </lineage>
</organism>
<dbReference type="PANTHER" id="PTHR33710">
    <property type="entry name" value="BNAC02G09200D PROTEIN"/>
    <property type="match status" value="1"/>
</dbReference>
<protein>
    <recommendedName>
        <fullName evidence="1">Endonuclease/exonuclease/phosphatase domain-containing protein</fullName>
    </recommendedName>
</protein>
<comment type="caution">
    <text evidence="2">The sequence shown here is derived from an EMBL/GenBank/DDBJ whole genome shotgun (WGS) entry which is preliminary data.</text>
</comment>